<accession>A0A5J4ZIW1</accession>
<protein>
    <submittedName>
        <fullName evidence="1">Uncharacterized protein</fullName>
    </submittedName>
</protein>
<keyword evidence="2" id="KW-1185">Reference proteome</keyword>
<gene>
    <name evidence="1" type="ORF">F0562_017741</name>
</gene>
<sequence>MVGETIANGLALEAVDQTVAEIFGKEDLRSGDVVVLENRWRRCKGGTAKATGSLWRGLREWLLGLEKIGLLSMSRTQLESQDGISEYCHCECLPLLFSAIVVLSMIKIEGDDGRRTGRGLDCSIPPQKLKLRGTGMVRILDYGG</sequence>
<reference evidence="1 2" key="1">
    <citation type="submission" date="2019-09" db="EMBL/GenBank/DDBJ databases">
        <title>A chromosome-level genome assembly of the Chinese tupelo Nyssa sinensis.</title>
        <authorList>
            <person name="Yang X."/>
            <person name="Kang M."/>
            <person name="Yang Y."/>
            <person name="Xiong H."/>
            <person name="Wang M."/>
            <person name="Zhang Z."/>
            <person name="Wang Z."/>
            <person name="Wu H."/>
            <person name="Ma T."/>
            <person name="Liu J."/>
            <person name="Xi Z."/>
        </authorList>
    </citation>
    <scope>NUCLEOTIDE SEQUENCE [LARGE SCALE GENOMIC DNA]</scope>
    <source>
        <strain evidence="1">J267</strain>
        <tissue evidence="1">Leaf</tissue>
    </source>
</reference>
<organism evidence="1 2">
    <name type="scientific">Nyssa sinensis</name>
    <dbReference type="NCBI Taxonomy" id="561372"/>
    <lineage>
        <taxon>Eukaryota</taxon>
        <taxon>Viridiplantae</taxon>
        <taxon>Streptophyta</taxon>
        <taxon>Embryophyta</taxon>
        <taxon>Tracheophyta</taxon>
        <taxon>Spermatophyta</taxon>
        <taxon>Magnoliopsida</taxon>
        <taxon>eudicotyledons</taxon>
        <taxon>Gunneridae</taxon>
        <taxon>Pentapetalae</taxon>
        <taxon>asterids</taxon>
        <taxon>Cornales</taxon>
        <taxon>Nyssaceae</taxon>
        <taxon>Nyssa</taxon>
    </lineage>
</organism>
<evidence type="ECO:0000313" key="1">
    <source>
        <dbReference type="EMBL" id="KAA8517448.1"/>
    </source>
</evidence>
<evidence type="ECO:0000313" key="2">
    <source>
        <dbReference type="Proteomes" id="UP000325577"/>
    </source>
</evidence>
<proteinExistence type="predicted"/>
<dbReference type="Proteomes" id="UP000325577">
    <property type="component" value="Linkage Group LG8"/>
</dbReference>
<name>A0A5J4ZIW1_9ASTE</name>
<dbReference type="AlphaFoldDB" id="A0A5J4ZIW1"/>
<dbReference type="EMBL" id="CM018051">
    <property type="protein sequence ID" value="KAA8517448.1"/>
    <property type="molecule type" value="Genomic_DNA"/>
</dbReference>